<keyword evidence="2" id="KW-0472">Membrane</keyword>
<dbReference type="RefSeq" id="WP_085892695.1">
    <property type="nucleotide sequence ID" value="NZ_FWFL01000006.1"/>
</dbReference>
<sequence length="162" mass="18371">MDVIAVYGAVLSTFLAIVGLWNWWMREIYLTVHGIHQFENWLGSDAFAFAIANSGRRATIVRKVKVEFFEGKGASTGKLGEAIFDHSTRFNPATKDVPVDGKPNTSKREPNVIQPGDEIHGMAHPISEYRPDKHWIKVTALARGTNREFSHWIVPQKRKEKE</sequence>
<keyword evidence="2" id="KW-1133">Transmembrane helix</keyword>
<dbReference type="EMBL" id="FWFL01000006">
    <property type="protein sequence ID" value="SLN47878.1"/>
    <property type="molecule type" value="Genomic_DNA"/>
</dbReference>
<dbReference type="OrthoDB" id="9895557at2"/>
<organism evidence="3 4">
    <name type="scientific">Roseovarius litorisediminis</name>
    <dbReference type="NCBI Taxonomy" id="1312363"/>
    <lineage>
        <taxon>Bacteria</taxon>
        <taxon>Pseudomonadati</taxon>
        <taxon>Pseudomonadota</taxon>
        <taxon>Alphaproteobacteria</taxon>
        <taxon>Rhodobacterales</taxon>
        <taxon>Roseobacteraceae</taxon>
        <taxon>Roseovarius</taxon>
    </lineage>
</organism>
<proteinExistence type="predicted"/>
<feature type="region of interest" description="Disordered" evidence="1">
    <location>
        <begin position="94"/>
        <end position="118"/>
    </location>
</feature>
<name>A0A1Y5STQ1_9RHOB</name>
<keyword evidence="4" id="KW-1185">Reference proteome</keyword>
<evidence type="ECO:0000313" key="4">
    <source>
        <dbReference type="Proteomes" id="UP000193827"/>
    </source>
</evidence>
<feature type="transmembrane region" description="Helical" evidence="2">
    <location>
        <begin position="6"/>
        <end position="24"/>
    </location>
</feature>
<accession>A0A1Y5STQ1</accession>
<gene>
    <name evidence="3" type="ORF">PEL8287_02469</name>
</gene>
<protein>
    <submittedName>
        <fullName evidence="3">Uncharacterized protein</fullName>
    </submittedName>
</protein>
<evidence type="ECO:0000256" key="2">
    <source>
        <dbReference type="SAM" id="Phobius"/>
    </source>
</evidence>
<evidence type="ECO:0000313" key="3">
    <source>
        <dbReference type="EMBL" id="SLN47878.1"/>
    </source>
</evidence>
<evidence type="ECO:0000256" key="1">
    <source>
        <dbReference type="SAM" id="MobiDB-lite"/>
    </source>
</evidence>
<dbReference type="AlphaFoldDB" id="A0A1Y5STQ1"/>
<keyword evidence="2" id="KW-0812">Transmembrane</keyword>
<dbReference type="Proteomes" id="UP000193827">
    <property type="component" value="Unassembled WGS sequence"/>
</dbReference>
<reference evidence="3 4" key="1">
    <citation type="submission" date="2017-03" db="EMBL/GenBank/DDBJ databases">
        <authorList>
            <person name="Afonso C.L."/>
            <person name="Miller P.J."/>
            <person name="Scott M.A."/>
            <person name="Spackman E."/>
            <person name="Goraichik I."/>
            <person name="Dimitrov K.M."/>
            <person name="Suarez D.L."/>
            <person name="Swayne D.E."/>
        </authorList>
    </citation>
    <scope>NUCLEOTIDE SEQUENCE [LARGE SCALE GENOMIC DNA]</scope>
    <source>
        <strain evidence="3 4">CECT 8287</strain>
    </source>
</reference>